<dbReference type="PANTHER" id="PTHR43280">
    <property type="entry name" value="ARAC-FAMILY TRANSCRIPTIONAL REGULATOR"/>
    <property type="match status" value="1"/>
</dbReference>
<evidence type="ECO:0000259" key="4">
    <source>
        <dbReference type="PROSITE" id="PS01124"/>
    </source>
</evidence>
<comment type="caution">
    <text evidence="5">The sequence shown here is derived from an EMBL/GenBank/DDBJ whole genome shotgun (WGS) entry which is preliminary data.</text>
</comment>
<keyword evidence="3" id="KW-0804">Transcription</keyword>
<accession>A0A398BAR2</accession>
<protein>
    <submittedName>
        <fullName evidence="5">AraC family transcriptional regulator</fullName>
    </submittedName>
</protein>
<keyword evidence="2" id="KW-0238">DNA-binding</keyword>
<feature type="domain" description="HTH araC/xylS-type" evidence="4">
    <location>
        <begin position="297"/>
        <end position="395"/>
    </location>
</feature>
<dbReference type="PANTHER" id="PTHR43280:SF28">
    <property type="entry name" value="HTH-TYPE TRANSCRIPTIONAL ACTIVATOR RHAS"/>
    <property type="match status" value="1"/>
</dbReference>
<evidence type="ECO:0000313" key="5">
    <source>
        <dbReference type="EMBL" id="RID86541.1"/>
    </source>
</evidence>
<keyword evidence="6" id="KW-1185">Reference proteome</keyword>
<dbReference type="PRINTS" id="PR00032">
    <property type="entry name" value="HTHARAC"/>
</dbReference>
<dbReference type="InterPro" id="IPR018062">
    <property type="entry name" value="HTH_AraC-typ_CS"/>
</dbReference>
<proteinExistence type="predicted"/>
<dbReference type="InterPro" id="IPR009057">
    <property type="entry name" value="Homeodomain-like_sf"/>
</dbReference>
<reference evidence="5 6" key="1">
    <citation type="submission" date="2018-08" db="EMBL/GenBank/DDBJ databases">
        <title>Bacillus jemisoniae sp. nov., Bacillus chryseoplanitiae sp. nov., Bacillus resnikiae sp. nov., and Bacillus frankliniae sp. nov., isolated from Viking spacecraft and associated surfaces.</title>
        <authorList>
            <person name="Seuylemezian A."/>
            <person name="Vaishampayan P."/>
        </authorList>
    </citation>
    <scope>NUCLEOTIDE SEQUENCE [LARGE SCALE GENOMIC DNA]</scope>
    <source>
        <strain evidence="5 6">MA001</strain>
    </source>
</reference>
<dbReference type="PROSITE" id="PS01124">
    <property type="entry name" value="HTH_ARAC_FAMILY_2"/>
    <property type="match status" value="1"/>
</dbReference>
<dbReference type="Pfam" id="PF12833">
    <property type="entry name" value="HTH_18"/>
    <property type="match status" value="1"/>
</dbReference>
<evidence type="ECO:0000256" key="1">
    <source>
        <dbReference type="ARBA" id="ARBA00023015"/>
    </source>
</evidence>
<dbReference type="PROSITE" id="PS00041">
    <property type="entry name" value="HTH_ARAC_FAMILY_1"/>
    <property type="match status" value="1"/>
</dbReference>
<dbReference type="GO" id="GO:0003700">
    <property type="term" value="F:DNA-binding transcription factor activity"/>
    <property type="evidence" value="ECO:0007669"/>
    <property type="project" value="InterPro"/>
</dbReference>
<dbReference type="InterPro" id="IPR018060">
    <property type="entry name" value="HTH_AraC"/>
</dbReference>
<name>A0A398BAR2_9BACI</name>
<dbReference type="EMBL" id="QWVS01000015">
    <property type="protein sequence ID" value="RID86541.1"/>
    <property type="molecule type" value="Genomic_DNA"/>
</dbReference>
<dbReference type="Proteomes" id="UP000266016">
    <property type="component" value="Unassembled WGS sequence"/>
</dbReference>
<dbReference type="Pfam" id="PF17853">
    <property type="entry name" value="GGDEF_2"/>
    <property type="match status" value="1"/>
</dbReference>
<dbReference type="AlphaFoldDB" id="A0A398BAR2"/>
<gene>
    <name evidence="5" type="ORF">D1953_09435</name>
</gene>
<evidence type="ECO:0000313" key="6">
    <source>
        <dbReference type="Proteomes" id="UP000266016"/>
    </source>
</evidence>
<dbReference type="SUPFAM" id="SSF46689">
    <property type="entry name" value="Homeodomain-like"/>
    <property type="match status" value="2"/>
</dbReference>
<sequence length="409" mass="47265">MSYRVQLVVQDDQEKEKIETWLAHPSFSNLIIQNEGPILPDDILIVEITSLFDWVKVRRVKKQYPDILVIPILDQSMTKTSPIAIELGLSSLLIKPLKSRSFYRNFKKAFSLRTEVPVIEETVEGESYRDMFWRRVLKGDITSEVEMSEYLTLLPSTMVPNLVCCIQGFLISPEREKKEGWEASSVVQKVILKAFSAIGHEAYFVPFHKNAALLLKVPSDVATPSFWAEGEQVMFSAIKALREEYGIQLYIGVGSICREVMQLKDSYENAKIARMAVAKHELWLRYFDEIPTNVSVQKSIDYIRSHYAENISMNKVAAKVNFSPTYFSRLFKKETGHSFVSYVTLVKLQRSIWLLRRTNQTIEEIAMELGFNTPNYFSATFKKEIGWSPSQYRAMKEILFSHSWVEDDF</sequence>
<keyword evidence="1" id="KW-0805">Transcription regulation</keyword>
<organism evidence="5 6">
    <name type="scientific">Peribacillus asahii</name>
    <dbReference type="NCBI Taxonomy" id="228899"/>
    <lineage>
        <taxon>Bacteria</taxon>
        <taxon>Bacillati</taxon>
        <taxon>Bacillota</taxon>
        <taxon>Bacilli</taxon>
        <taxon>Bacillales</taxon>
        <taxon>Bacillaceae</taxon>
        <taxon>Peribacillus</taxon>
    </lineage>
</organism>
<dbReference type="GO" id="GO:0043565">
    <property type="term" value="F:sequence-specific DNA binding"/>
    <property type="evidence" value="ECO:0007669"/>
    <property type="project" value="InterPro"/>
</dbReference>
<dbReference type="SMART" id="SM00342">
    <property type="entry name" value="HTH_ARAC"/>
    <property type="match status" value="1"/>
</dbReference>
<dbReference type="RefSeq" id="WP_119116931.1">
    <property type="nucleotide sequence ID" value="NZ_QWVS01000015.1"/>
</dbReference>
<dbReference type="InterPro" id="IPR020449">
    <property type="entry name" value="Tscrpt_reg_AraC-type_HTH"/>
</dbReference>
<evidence type="ECO:0000256" key="3">
    <source>
        <dbReference type="ARBA" id="ARBA00023163"/>
    </source>
</evidence>
<evidence type="ECO:0000256" key="2">
    <source>
        <dbReference type="ARBA" id="ARBA00023125"/>
    </source>
</evidence>
<dbReference type="InterPro" id="IPR041522">
    <property type="entry name" value="CdaR_GGDEF"/>
</dbReference>
<dbReference type="Gene3D" id="1.10.10.60">
    <property type="entry name" value="Homeodomain-like"/>
    <property type="match status" value="2"/>
</dbReference>